<sequence length="85" mass="8538">MNPAEILSFLAGLAVGAGLCTLADQSATGIRAGALVLLSAIGLCAITLPAVDSLSLCAAVLGGTVTTASLIARHARHRRRAERLS</sequence>
<keyword evidence="3" id="KW-1185">Reference proteome</keyword>
<evidence type="ECO:0000256" key="1">
    <source>
        <dbReference type="SAM" id="Phobius"/>
    </source>
</evidence>
<dbReference type="RefSeq" id="WP_345424326.1">
    <property type="nucleotide sequence ID" value="NZ_BAABGT010000086.1"/>
</dbReference>
<accession>A0ABP8S089</accession>
<feature type="transmembrane region" description="Helical" evidence="1">
    <location>
        <begin position="30"/>
        <end position="48"/>
    </location>
</feature>
<comment type="caution">
    <text evidence="2">The sequence shown here is derived from an EMBL/GenBank/DDBJ whole genome shotgun (WGS) entry which is preliminary data.</text>
</comment>
<organism evidence="2 3">
    <name type="scientific">Pseudonocardia xishanensis</name>
    <dbReference type="NCBI Taxonomy" id="630995"/>
    <lineage>
        <taxon>Bacteria</taxon>
        <taxon>Bacillati</taxon>
        <taxon>Actinomycetota</taxon>
        <taxon>Actinomycetes</taxon>
        <taxon>Pseudonocardiales</taxon>
        <taxon>Pseudonocardiaceae</taxon>
        <taxon>Pseudonocardia</taxon>
    </lineage>
</organism>
<proteinExistence type="predicted"/>
<reference evidence="3" key="1">
    <citation type="journal article" date="2019" name="Int. J. Syst. Evol. Microbiol.">
        <title>The Global Catalogue of Microorganisms (GCM) 10K type strain sequencing project: providing services to taxonomists for standard genome sequencing and annotation.</title>
        <authorList>
            <consortium name="The Broad Institute Genomics Platform"/>
            <consortium name="The Broad Institute Genome Sequencing Center for Infectious Disease"/>
            <person name="Wu L."/>
            <person name="Ma J."/>
        </authorList>
    </citation>
    <scope>NUCLEOTIDE SEQUENCE [LARGE SCALE GENOMIC DNA]</scope>
    <source>
        <strain evidence="3">JCM 17906</strain>
    </source>
</reference>
<feature type="transmembrane region" description="Helical" evidence="1">
    <location>
        <begin position="54"/>
        <end position="72"/>
    </location>
</feature>
<keyword evidence="1" id="KW-0472">Membrane</keyword>
<evidence type="ECO:0000313" key="3">
    <source>
        <dbReference type="Proteomes" id="UP001501598"/>
    </source>
</evidence>
<evidence type="ECO:0000313" key="2">
    <source>
        <dbReference type="EMBL" id="GAA4554749.1"/>
    </source>
</evidence>
<keyword evidence="1" id="KW-1133">Transmembrane helix</keyword>
<name>A0ABP8S089_9PSEU</name>
<evidence type="ECO:0008006" key="4">
    <source>
        <dbReference type="Google" id="ProtNLM"/>
    </source>
</evidence>
<keyword evidence="1" id="KW-0812">Transmembrane</keyword>
<protein>
    <recommendedName>
        <fullName evidence="4">Holin</fullName>
    </recommendedName>
</protein>
<dbReference type="EMBL" id="BAABGT010000086">
    <property type="protein sequence ID" value="GAA4554749.1"/>
    <property type="molecule type" value="Genomic_DNA"/>
</dbReference>
<dbReference type="Proteomes" id="UP001501598">
    <property type="component" value="Unassembled WGS sequence"/>
</dbReference>
<feature type="transmembrane region" description="Helical" evidence="1">
    <location>
        <begin position="6"/>
        <end position="23"/>
    </location>
</feature>
<gene>
    <name evidence="2" type="ORF">GCM10023175_53380</name>
</gene>